<dbReference type="Proteomes" id="UP000216188">
    <property type="component" value="Unassembled WGS sequence"/>
</dbReference>
<proteinExistence type="predicted"/>
<organism evidence="1 2">
    <name type="scientific">Brucella pseudogrignonensis</name>
    <dbReference type="NCBI Taxonomy" id="419475"/>
    <lineage>
        <taxon>Bacteria</taxon>
        <taxon>Pseudomonadati</taxon>
        <taxon>Pseudomonadota</taxon>
        <taxon>Alphaproteobacteria</taxon>
        <taxon>Hyphomicrobiales</taxon>
        <taxon>Brucellaceae</taxon>
        <taxon>Brucella/Ochrobactrum group</taxon>
        <taxon>Brucella</taxon>
    </lineage>
</organism>
<evidence type="ECO:0000313" key="2">
    <source>
        <dbReference type="Proteomes" id="UP000216188"/>
    </source>
</evidence>
<name>A0A256G9V7_9HYPH</name>
<evidence type="ECO:0000313" key="1">
    <source>
        <dbReference type="EMBL" id="OYR23740.1"/>
    </source>
</evidence>
<keyword evidence="2" id="KW-1185">Reference proteome</keyword>
<protein>
    <submittedName>
        <fullName evidence="1">Uncharacterized protein</fullName>
    </submittedName>
</protein>
<comment type="caution">
    <text evidence="1">The sequence shown here is derived from an EMBL/GenBank/DDBJ whole genome shotgun (WGS) entry which is preliminary data.</text>
</comment>
<reference evidence="1 2" key="1">
    <citation type="submission" date="2017-07" db="EMBL/GenBank/DDBJ databases">
        <title>Phylogenetic study on the rhizospheric bacterium Ochrobactrum sp. A44.</title>
        <authorList>
            <person name="Krzyzanowska D.M."/>
            <person name="Ossowicki A."/>
            <person name="Rajewska M."/>
            <person name="Maciag T."/>
            <person name="Kaczynski Z."/>
            <person name="Czerwicka M."/>
            <person name="Jafra S."/>
        </authorList>
    </citation>
    <scope>NUCLEOTIDE SEQUENCE [LARGE SCALE GENOMIC DNA]</scope>
    <source>
        <strain evidence="1 2">CCUG 30717</strain>
    </source>
</reference>
<gene>
    <name evidence="1" type="ORF">CEV34_3342</name>
</gene>
<accession>A0A256G9V7</accession>
<sequence>MVADLSFMKLAEIVSQPFHRLVIIGTAISDSEIKPISDGAFGTYGCDAS</sequence>
<dbReference type="AlphaFoldDB" id="A0A256G9V7"/>
<dbReference type="EMBL" id="NNRM01000038">
    <property type="protein sequence ID" value="OYR23740.1"/>
    <property type="molecule type" value="Genomic_DNA"/>
</dbReference>